<dbReference type="PANTHER" id="PTHR12138:SF135">
    <property type="entry name" value="SAM DOMAIN-CONTAINING PROTEIN"/>
    <property type="match status" value="1"/>
</dbReference>
<sequence length="110" mass="12301">FVYSNHLFSFSFFLFFERSLALSFRLEYNGVILAHCNLHLPGLSDYPCPSLLSSWDYRHPQPHPANFCIFIRDGFCYVGQAGRELLTSGVPLASASQSAGITGMSHRAQP</sequence>
<reference evidence="2" key="2">
    <citation type="submission" date="2025-08" db="UniProtKB">
        <authorList>
            <consortium name="Ensembl"/>
        </authorList>
    </citation>
    <scope>IDENTIFICATION</scope>
</reference>
<dbReference type="Proteomes" id="UP000008225">
    <property type="component" value="Chromosome 8"/>
</dbReference>
<organism evidence="2 3">
    <name type="scientific">Callithrix jacchus</name>
    <name type="common">White-tufted-ear marmoset</name>
    <name type="synonym">Simia Jacchus</name>
    <dbReference type="NCBI Taxonomy" id="9483"/>
    <lineage>
        <taxon>Eukaryota</taxon>
        <taxon>Metazoa</taxon>
        <taxon>Chordata</taxon>
        <taxon>Craniata</taxon>
        <taxon>Vertebrata</taxon>
        <taxon>Euteleostomi</taxon>
        <taxon>Mammalia</taxon>
        <taxon>Eutheria</taxon>
        <taxon>Euarchontoglires</taxon>
        <taxon>Primates</taxon>
        <taxon>Haplorrhini</taxon>
        <taxon>Platyrrhini</taxon>
        <taxon>Cebidae</taxon>
        <taxon>Callitrichinae</taxon>
        <taxon>Callithrix</taxon>
        <taxon>Callithrix</taxon>
    </lineage>
</organism>
<protein>
    <submittedName>
        <fullName evidence="2">Uncharacterized protein</fullName>
    </submittedName>
</protein>
<feature type="signal peptide" evidence="1">
    <location>
        <begin position="1"/>
        <end position="21"/>
    </location>
</feature>
<dbReference type="Ensembl" id="ENSCJAT00000121881.1">
    <property type="protein sequence ID" value="ENSCJAP00000089212.1"/>
    <property type="gene ID" value="ENSCJAG00000069833.1"/>
</dbReference>
<evidence type="ECO:0000313" key="3">
    <source>
        <dbReference type="Proteomes" id="UP000008225"/>
    </source>
</evidence>
<dbReference type="GeneTree" id="ENSGT01150000286943"/>
<dbReference type="PANTHER" id="PTHR12138">
    <property type="entry name" value="PRIMATE-EXPANDED PROTEIN FAMILY"/>
    <property type="match status" value="1"/>
</dbReference>
<proteinExistence type="predicted"/>
<name>A0A8I3W968_CALJA</name>
<reference evidence="2 3" key="1">
    <citation type="submission" date="2009-03" db="EMBL/GenBank/DDBJ databases">
        <authorList>
            <person name="Warren W."/>
            <person name="Ye L."/>
            <person name="Minx P."/>
            <person name="Worley K."/>
            <person name="Gibbs R."/>
            <person name="Wilson R.K."/>
        </authorList>
    </citation>
    <scope>NUCLEOTIDE SEQUENCE [LARGE SCALE GENOMIC DNA]</scope>
</reference>
<accession>A0A8I3W968</accession>
<feature type="chain" id="PRO_5035161647" evidence="1">
    <location>
        <begin position="22"/>
        <end position="110"/>
    </location>
</feature>
<evidence type="ECO:0000256" key="1">
    <source>
        <dbReference type="SAM" id="SignalP"/>
    </source>
</evidence>
<reference evidence="2" key="3">
    <citation type="submission" date="2025-09" db="UniProtKB">
        <authorList>
            <consortium name="Ensembl"/>
        </authorList>
    </citation>
    <scope>IDENTIFICATION</scope>
</reference>
<evidence type="ECO:0000313" key="2">
    <source>
        <dbReference type="Ensembl" id="ENSCJAP00000089212.1"/>
    </source>
</evidence>
<keyword evidence="3" id="KW-1185">Reference proteome</keyword>
<dbReference type="AlphaFoldDB" id="A0A8I3W968"/>
<keyword evidence="1" id="KW-0732">Signal</keyword>
<dbReference type="PRINTS" id="PR02045">
    <property type="entry name" value="F138DOMAIN"/>
</dbReference>